<reference evidence="6" key="2">
    <citation type="journal article" date="2021" name="PeerJ">
        <title>Extensive microbial diversity within the chicken gut microbiome revealed by metagenomics and culture.</title>
        <authorList>
            <person name="Gilroy R."/>
            <person name="Ravi A."/>
            <person name="Getino M."/>
            <person name="Pursley I."/>
            <person name="Horton D.L."/>
            <person name="Alikhan N.F."/>
            <person name="Baker D."/>
            <person name="Gharbi K."/>
            <person name="Hall N."/>
            <person name="Watson M."/>
            <person name="Adriaenssens E.M."/>
            <person name="Foster-Nyarko E."/>
            <person name="Jarju S."/>
            <person name="Secka A."/>
            <person name="Antonio M."/>
            <person name="Oren A."/>
            <person name="Chaudhuri R.R."/>
            <person name="La Ragione R."/>
            <person name="Hildebrand F."/>
            <person name="Pallen M.J."/>
        </authorList>
    </citation>
    <scope>NUCLEOTIDE SEQUENCE</scope>
    <source>
        <strain evidence="6">1370</strain>
    </source>
</reference>
<dbReference type="GO" id="GO:0004476">
    <property type="term" value="F:mannose-6-phosphate isomerase activity"/>
    <property type="evidence" value="ECO:0007669"/>
    <property type="project" value="InterPro"/>
</dbReference>
<keyword evidence="2 3" id="KW-0862">Zinc</keyword>
<dbReference type="PIRSF" id="PIRSF036894">
    <property type="entry name" value="PMI_Firm_short"/>
    <property type="match status" value="1"/>
</dbReference>
<dbReference type="EMBL" id="DVOL01000058">
    <property type="protein sequence ID" value="HIV10906.1"/>
    <property type="molecule type" value="Genomic_DNA"/>
</dbReference>
<evidence type="ECO:0000259" key="5">
    <source>
        <dbReference type="Pfam" id="PF20511"/>
    </source>
</evidence>
<evidence type="ECO:0000313" key="7">
    <source>
        <dbReference type="Proteomes" id="UP000823960"/>
    </source>
</evidence>
<comment type="cofactor">
    <cofactor evidence="3">
        <name>Zn(2+)</name>
        <dbReference type="ChEBI" id="CHEBI:29105"/>
    </cofactor>
    <text evidence="3">Binds 1 zinc ion per subunit.</text>
</comment>
<evidence type="ECO:0000256" key="1">
    <source>
        <dbReference type="ARBA" id="ARBA00022723"/>
    </source>
</evidence>
<feature type="binding site" evidence="3">
    <location>
        <position position="116"/>
    </location>
    <ligand>
        <name>Zn(2+)</name>
        <dbReference type="ChEBI" id="CHEBI:29105"/>
    </ligand>
</feature>
<dbReference type="InterPro" id="IPR014628">
    <property type="entry name" value="Man6P_isomerase_Firm_short"/>
</dbReference>
<keyword evidence="1 3" id="KW-0479">Metal-binding</keyword>
<dbReference type="Proteomes" id="UP000823960">
    <property type="component" value="Unassembled WGS sequence"/>
</dbReference>
<dbReference type="InterPro" id="IPR014710">
    <property type="entry name" value="RmlC-like_jellyroll"/>
</dbReference>
<feature type="active site" evidence="4">
    <location>
        <position position="194"/>
    </location>
</feature>
<dbReference type="SUPFAM" id="SSF51182">
    <property type="entry name" value="RmlC-like cupins"/>
    <property type="match status" value="1"/>
</dbReference>
<comment type="caution">
    <text evidence="6">The sequence shown here is derived from an EMBL/GenBank/DDBJ whole genome shotgun (WGS) entry which is preliminary data.</text>
</comment>
<dbReference type="InterPro" id="IPR046457">
    <property type="entry name" value="PMI_typeI_cat"/>
</dbReference>
<dbReference type="PANTHER" id="PTHR42742">
    <property type="entry name" value="TRANSCRIPTIONAL REPRESSOR MPRA"/>
    <property type="match status" value="1"/>
</dbReference>
<accession>A0A9D1NQE1</accession>
<dbReference type="InterPro" id="IPR051804">
    <property type="entry name" value="Carb_Metab_Reg_Kinase/Isom"/>
</dbReference>
<keyword evidence="6" id="KW-0413">Isomerase</keyword>
<evidence type="ECO:0000256" key="3">
    <source>
        <dbReference type="PIRSR" id="PIRSR036894-1"/>
    </source>
</evidence>
<feature type="binding site" evidence="3">
    <location>
        <position position="174"/>
    </location>
    <ligand>
        <name>Zn(2+)</name>
        <dbReference type="ChEBI" id="CHEBI:29105"/>
    </ligand>
</feature>
<dbReference type="PANTHER" id="PTHR42742:SF3">
    <property type="entry name" value="FRUCTOKINASE"/>
    <property type="match status" value="1"/>
</dbReference>
<evidence type="ECO:0000256" key="2">
    <source>
        <dbReference type="ARBA" id="ARBA00022833"/>
    </source>
</evidence>
<proteinExistence type="predicted"/>
<dbReference type="Gene3D" id="2.60.120.10">
    <property type="entry name" value="Jelly Rolls"/>
    <property type="match status" value="2"/>
</dbReference>
<gene>
    <name evidence="6" type="ORF">IAD28_04360</name>
</gene>
<evidence type="ECO:0000256" key="4">
    <source>
        <dbReference type="PIRSR" id="PIRSR036894-2"/>
    </source>
</evidence>
<name>A0A9D1NQE1_9FIRM</name>
<feature type="domain" description="Phosphomannose isomerase type I catalytic" evidence="5">
    <location>
        <begin position="6"/>
        <end position="118"/>
    </location>
</feature>
<dbReference type="GO" id="GO:0005975">
    <property type="term" value="P:carbohydrate metabolic process"/>
    <property type="evidence" value="ECO:0007669"/>
    <property type="project" value="InterPro"/>
</dbReference>
<dbReference type="GO" id="GO:0008270">
    <property type="term" value="F:zinc ion binding"/>
    <property type="evidence" value="ECO:0007669"/>
    <property type="project" value="InterPro"/>
</dbReference>
<dbReference type="AlphaFoldDB" id="A0A9D1NQE1"/>
<dbReference type="CDD" id="cd07010">
    <property type="entry name" value="cupin_PMI_type_I_N_bac"/>
    <property type="match status" value="1"/>
</dbReference>
<sequence length="327" mass="35755">MYPLLLDPPIKDYIWGGTRLKTDFGFKTELERAAEAWVLSCHPDGRCQILNGELKGSSLSQAISLWGSGAVGSSAEKNASFPILVKLIDAKDRLSVQVHPDDAYAQKYENDNGKTEMWYIIDCDPDARLVYGFNRTVTKEEVKARIESNTLDEILNYVDVKKDDAFFIPAGTVHAIGKGILIAEIQQSSNVTYRVSDYGRLGADGKPRALHIDKALEVMKLSESRLDEKAGEYNSLSPGVSVRALASCQYFNAAAYRLDAEAELFLGAKDSFVSVTLLSGSARLEHDSLDNSIDLIPGSTVFIPAGIYSKITALTDSRLITADCSNA</sequence>
<reference evidence="6" key="1">
    <citation type="submission" date="2020-10" db="EMBL/GenBank/DDBJ databases">
        <authorList>
            <person name="Gilroy R."/>
        </authorList>
    </citation>
    <scope>NUCLEOTIDE SEQUENCE</scope>
    <source>
        <strain evidence="6">1370</strain>
    </source>
</reference>
<dbReference type="InterPro" id="IPR011051">
    <property type="entry name" value="RmlC_Cupin_sf"/>
</dbReference>
<dbReference type="Pfam" id="PF20511">
    <property type="entry name" value="PMI_typeI_cat"/>
    <property type="match status" value="1"/>
</dbReference>
<evidence type="ECO:0000313" key="6">
    <source>
        <dbReference type="EMBL" id="HIV10906.1"/>
    </source>
</evidence>
<organism evidence="6 7">
    <name type="scientific">Candidatus Faeciplasma avium</name>
    <dbReference type="NCBI Taxonomy" id="2840798"/>
    <lineage>
        <taxon>Bacteria</taxon>
        <taxon>Bacillati</taxon>
        <taxon>Bacillota</taxon>
        <taxon>Clostridia</taxon>
        <taxon>Eubacteriales</taxon>
        <taxon>Oscillospiraceae</taxon>
        <taxon>Oscillospiraceae incertae sedis</taxon>
        <taxon>Candidatus Faeciplasma</taxon>
    </lineage>
</organism>
<protein>
    <submittedName>
        <fullName evidence="6">Class I mannose-6-phosphate isomerase</fullName>
    </submittedName>
</protein>
<feature type="binding site" evidence="3">
    <location>
        <position position="99"/>
    </location>
    <ligand>
        <name>Zn(2+)</name>
        <dbReference type="ChEBI" id="CHEBI:29105"/>
    </ligand>
</feature>